<evidence type="ECO:0000256" key="7">
    <source>
        <dbReference type="ARBA" id="ARBA00023242"/>
    </source>
</evidence>
<reference evidence="9 10" key="1">
    <citation type="journal article" date="2020" name="G3 (Bethesda)">
        <title>Genetic Underpinnings of Host Manipulation by Ophiocordyceps as Revealed by Comparative Transcriptomics.</title>
        <authorList>
            <person name="Will I."/>
            <person name="Das B."/>
            <person name="Trinh T."/>
            <person name="Brachmann A."/>
            <person name="Ohm R.A."/>
            <person name="de Bekker C."/>
        </authorList>
    </citation>
    <scope>NUCLEOTIDE SEQUENCE [LARGE SCALE GENOMIC DNA]</scope>
    <source>
        <strain evidence="9 10">EC05</strain>
    </source>
</reference>
<dbReference type="SMART" id="SM01312">
    <property type="entry name" value="RTC4"/>
    <property type="match status" value="1"/>
</dbReference>
<accession>A0A8H4Q551</accession>
<evidence type="ECO:0000256" key="5">
    <source>
        <dbReference type="ARBA" id="ARBA00015162"/>
    </source>
</evidence>
<gene>
    <name evidence="9" type="ORF">GQ602_005106</name>
</gene>
<evidence type="ECO:0000256" key="1">
    <source>
        <dbReference type="ARBA" id="ARBA00002738"/>
    </source>
</evidence>
<evidence type="ECO:0000256" key="2">
    <source>
        <dbReference type="ARBA" id="ARBA00004123"/>
    </source>
</evidence>
<comment type="subcellular location">
    <subcellularLocation>
        <location evidence="3">Cytoplasm</location>
    </subcellularLocation>
    <subcellularLocation>
        <location evidence="2">Nucleus</location>
    </subcellularLocation>
</comment>
<evidence type="ECO:0000256" key="6">
    <source>
        <dbReference type="ARBA" id="ARBA00022490"/>
    </source>
</evidence>
<proteinExistence type="inferred from homology"/>
<comment type="similarity">
    <text evidence="4">Belongs to the RTC4 family.</text>
</comment>
<dbReference type="PANTHER" id="PTHR41391:SF1">
    <property type="entry name" value="RESTRICTION OF TELOMERE CAPPING PROTEIN 4"/>
    <property type="match status" value="1"/>
</dbReference>
<dbReference type="Proteomes" id="UP000562929">
    <property type="component" value="Unassembled WGS sequence"/>
</dbReference>
<dbReference type="AlphaFoldDB" id="A0A8H4Q551"/>
<dbReference type="InterPro" id="IPR039024">
    <property type="entry name" value="RTC4"/>
</dbReference>
<dbReference type="InterPro" id="IPR028094">
    <property type="entry name" value="RTC4_C"/>
</dbReference>
<keyword evidence="6" id="KW-0963">Cytoplasm</keyword>
<dbReference type="EMBL" id="JAACLJ010000005">
    <property type="protein sequence ID" value="KAF4585801.1"/>
    <property type="molecule type" value="Genomic_DNA"/>
</dbReference>
<keyword evidence="7" id="KW-0539">Nucleus</keyword>
<evidence type="ECO:0000256" key="4">
    <source>
        <dbReference type="ARBA" id="ARBA00009461"/>
    </source>
</evidence>
<protein>
    <recommendedName>
        <fullName evidence="5">Restriction of telomere capping protein 4</fullName>
    </recommendedName>
</protein>
<comment type="function">
    <text evidence="1">May be involved in a process influencing telomere capping.</text>
</comment>
<dbReference type="PANTHER" id="PTHR41391">
    <property type="entry name" value="RESTRICTION OF TELOMERE CAPPING PROTEIN 4"/>
    <property type="match status" value="1"/>
</dbReference>
<evidence type="ECO:0000313" key="10">
    <source>
        <dbReference type="Proteomes" id="UP000562929"/>
    </source>
</evidence>
<sequence>MGKRQMNVRLLKRFCHKHKKKTAEEIWQAMKYPEVNWEGLVDRFKTHHSHLLGIIDGHESHYRNDLAAKIERGEARSMKKEGNLTPGYYGFRGFDLMCDYLVEEFGELLKRRAVKDRVIAGRGAAAFIQCVLVAELAVRLIRDDMGVSENKAREIMEESKAVGEMLHDGAVGDDEV</sequence>
<dbReference type="Pfam" id="PF14474">
    <property type="entry name" value="RTC4"/>
    <property type="match status" value="1"/>
</dbReference>
<dbReference type="GO" id="GO:0005737">
    <property type="term" value="C:cytoplasm"/>
    <property type="evidence" value="ECO:0007669"/>
    <property type="project" value="UniProtKB-SubCell"/>
</dbReference>
<name>A0A8H4Q551_9HYPO</name>
<dbReference type="OrthoDB" id="128308at2759"/>
<dbReference type="GO" id="GO:0005634">
    <property type="term" value="C:nucleus"/>
    <property type="evidence" value="ECO:0007669"/>
    <property type="project" value="UniProtKB-SubCell"/>
</dbReference>
<feature type="domain" description="Restriction of telomere capping protein 4 C-terminal" evidence="8">
    <location>
        <begin position="54"/>
        <end position="169"/>
    </location>
</feature>
<evidence type="ECO:0000313" key="9">
    <source>
        <dbReference type="EMBL" id="KAF4585801.1"/>
    </source>
</evidence>
<comment type="caution">
    <text evidence="9">The sequence shown here is derived from an EMBL/GenBank/DDBJ whole genome shotgun (WGS) entry which is preliminary data.</text>
</comment>
<organism evidence="9 10">
    <name type="scientific">Ophiocordyceps camponoti-floridani</name>
    <dbReference type="NCBI Taxonomy" id="2030778"/>
    <lineage>
        <taxon>Eukaryota</taxon>
        <taxon>Fungi</taxon>
        <taxon>Dikarya</taxon>
        <taxon>Ascomycota</taxon>
        <taxon>Pezizomycotina</taxon>
        <taxon>Sordariomycetes</taxon>
        <taxon>Hypocreomycetidae</taxon>
        <taxon>Hypocreales</taxon>
        <taxon>Ophiocordycipitaceae</taxon>
        <taxon>Ophiocordyceps</taxon>
    </lineage>
</organism>
<evidence type="ECO:0000256" key="3">
    <source>
        <dbReference type="ARBA" id="ARBA00004496"/>
    </source>
</evidence>
<keyword evidence="10" id="KW-1185">Reference proteome</keyword>
<evidence type="ECO:0000259" key="8">
    <source>
        <dbReference type="SMART" id="SM01312"/>
    </source>
</evidence>